<dbReference type="GO" id="GO:0003676">
    <property type="term" value="F:nucleic acid binding"/>
    <property type="evidence" value="ECO:0007669"/>
    <property type="project" value="InterPro"/>
</dbReference>
<evidence type="ECO:0000313" key="2">
    <source>
        <dbReference type="EMBL" id="VVC86391.1"/>
    </source>
</evidence>
<proteinExistence type="predicted"/>
<dbReference type="InterPro" id="IPR044929">
    <property type="entry name" value="DNA/RNA_non-sp_Endonuclease_sf"/>
</dbReference>
<dbReference type="AlphaFoldDB" id="A0A5E4PKD2"/>
<protein>
    <recommendedName>
        <fullName evidence="1">DNA/RNA non-specific endonuclease/pyrophosphatase/phosphodiesterase domain-containing protein</fullName>
    </recommendedName>
</protein>
<dbReference type="EMBL" id="FZQP02000003">
    <property type="protein sequence ID" value="VVC86391.1"/>
    <property type="molecule type" value="Genomic_DNA"/>
</dbReference>
<dbReference type="SUPFAM" id="SSF54060">
    <property type="entry name" value="His-Me finger endonucleases"/>
    <property type="match status" value="1"/>
</dbReference>
<dbReference type="Gene3D" id="3.40.570.10">
    <property type="entry name" value="Extracellular Endonuclease, subunit A"/>
    <property type="match status" value="1"/>
</dbReference>
<dbReference type="InterPro" id="IPR044925">
    <property type="entry name" value="His-Me_finger_sf"/>
</dbReference>
<organism evidence="2 3">
    <name type="scientific">Leptidea sinapis</name>
    <dbReference type="NCBI Taxonomy" id="189913"/>
    <lineage>
        <taxon>Eukaryota</taxon>
        <taxon>Metazoa</taxon>
        <taxon>Ecdysozoa</taxon>
        <taxon>Arthropoda</taxon>
        <taxon>Hexapoda</taxon>
        <taxon>Insecta</taxon>
        <taxon>Pterygota</taxon>
        <taxon>Neoptera</taxon>
        <taxon>Endopterygota</taxon>
        <taxon>Lepidoptera</taxon>
        <taxon>Glossata</taxon>
        <taxon>Ditrysia</taxon>
        <taxon>Papilionoidea</taxon>
        <taxon>Pieridae</taxon>
        <taxon>Dismorphiinae</taxon>
        <taxon>Leptidea</taxon>
    </lineage>
</organism>
<reference evidence="2 3" key="1">
    <citation type="submission" date="2017-07" db="EMBL/GenBank/DDBJ databases">
        <authorList>
            <person name="Talla V."/>
            <person name="Backstrom N."/>
        </authorList>
    </citation>
    <scope>NUCLEOTIDE SEQUENCE [LARGE SCALE GENOMIC DNA]</scope>
</reference>
<keyword evidence="3" id="KW-1185">Reference proteome</keyword>
<dbReference type="InterPro" id="IPR001604">
    <property type="entry name" value="Endo_G_ENPP1-like_dom"/>
</dbReference>
<dbReference type="GO" id="GO:0046872">
    <property type="term" value="F:metal ion binding"/>
    <property type="evidence" value="ECO:0007669"/>
    <property type="project" value="InterPro"/>
</dbReference>
<feature type="domain" description="DNA/RNA non-specific endonuclease/pyrophosphatase/phosphodiesterase" evidence="1">
    <location>
        <begin position="7"/>
        <end position="50"/>
    </location>
</feature>
<sequence length="76" mass="8282">MTMCTAVQDPSISHVIGANTVAVPTHFFKVVVGESPDGTLHMESYVPPETVERAAGLLFFDKIHRSKLTTINGRKV</sequence>
<accession>A0A5E4PKD2</accession>
<evidence type="ECO:0000259" key="1">
    <source>
        <dbReference type="Pfam" id="PF01223"/>
    </source>
</evidence>
<name>A0A5E4PKD2_9NEOP</name>
<gene>
    <name evidence="2" type="ORF">LSINAPIS_LOCUS222</name>
</gene>
<dbReference type="GO" id="GO:0016787">
    <property type="term" value="F:hydrolase activity"/>
    <property type="evidence" value="ECO:0007669"/>
    <property type="project" value="InterPro"/>
</dbReference>
<dbReference type="Pfam" id="PF01223">
    <property type="entry name" value="Endonuclease_NS"/>
    <property type="match status" value="1"/>
</dbReference>
<evidence type="ECO:0000313" key="3">
    <source>
        <dbReference type="Proteomes" id="UP000324832"/>
    </source>
</evidence>
<dbReference type="Proteomes" id="UP000324832">
    <property type="component" value="Unassembled WGS sequence"/>
</dbReference>